<dbReference type="RefSeq" id="WP_131098883.1">
    <property type="nucleotide sequence ID" value="NZ_CP036455.1"/>
</dbReference>
<dbReference type="KEGG" id="strr:EKD16_14920"/>
<keyword evidence="1" id="KW-0812">Transmembrane</keyword>
<feature type="transmembrane region" description="Helical" evidence="1">
    <location>
        <begin position="80"/>
        <end position="100"/>
    </location>
</feature>
<evidence type="ECO:0000313" key="2">
    <source>
        <dbReference type="EMBL" id="QBI54762.1"/>
    </source>
</evidence>
<feature type="transmembrane region" description="Helical" evidence="1">
    <location>
        <begin position="12"/>
        <end position="35"/>
    </location>
</feature>
<dbReference type="AlphaFoldDB" id="A0A4V0ZJV1"/>
<dbReference type="Proteomes" id="UP000292235">
    <property type="component" value="Chromosome"/>
</dbReference>
<feature type="transmembrane region" description="Helical" evidence="1">
    <location>
        <begin position="112"/>
        <end position="130"/>
    </location>
</feature>
<gene>
    <name evidence="2" type="ORF">EKD16_14920</name>
</gene>
<protein>
    <submittedName>
        <fullName evidence="2">Uncharacterized protein</fullName>
    </submittedName>
</protein>
<sequence length="139" mass="13986">MTKSRFVPDWRRVGRGAAVGCAATGVVGLLAYGGVSLIGSQAGGDVVGANIGLGIGAMALRLVVTPLVGWWLLRLLKVPRAGLATVLGLVCYLILAPLGWGDPALPGVARAWLVLGGLSGAIGVYAAGCIRPRGRAAST</sequence>
<feature type="transmembrane region" description="Helical" evidence="1">
    <location>
        <begin position="47"/>
        <end position="73"/>
    </location>
</feature>
<reference evidence="2 3" key="1">
    <citation type="submission" date="2019-02" db="EMBL/GenBank/DDBJ databases">
        <authorList>
            <person name="Khodamoradi S."/>
            <person name="Hahnke R.L."/>
            <person name="Kaempfer P."/>
            <person name="Schumann P."/>
            <person name="Rohde M."/>
            <person name="Steinert M."/>
            <person name="Luzhetskyy A."/>
            <person name="Wink J."/>
            <person name="Ruckert C."/>
        </authorList>
    </citation>
    <scope>NUCLEOTIDE SEQUENCE [LARGE SCALE GENOMIC DNA]</scope>
    <source>
        <strain evidence="2 3">M2</strain>
    </source>
</reference>
<keyword evidence="1" id="KW-0472">Membrane</keyword>
<accession>A0A4V0ZJV1</accession>
<proteinExistence type="predicted"/>
<keyword evidence="1" id="KW-1133">Transmembrane helix</keyword>
<organism evidence="2 3">
    <name type="scientific">Streptomonospora litoralis</name>
    <dbReference type="NCBI Taxonomy" id="2498135"/>
    <lineage>
        <taxon>Bacteria</taxon>
        <taxon>Bacillati</taxon>
        <taxon>Actinomycetota</taxon>
        <taxon>Actinomycetes</taxon>
        <taxon>Streptosporangiales</taxon>
        <taxon>Nocardiopsidaceae</taxon>
        <taxon>Streptomonospora</taxon>
    </lineage>
</organism>
<dbReference type="OrthoDB" id="9927950at2"/>
<evidence type="ECO:0000256" key="1">
    <source>
        <dbReference type="SAM" id="Phobius"/>
    </source>
</evidence>
<dbReference type="EMBL" id="CP036455">
    <property type="protein sequence ID" value="QBI54762.1"/>
    <property type="molecule type" value="Genomic_DNA"/>
</dbReference>
<evidence type="ECO:0000313" key="3">
    <source>
        <dbReference type="Proteomes" id="UP000292235"/>
    </source>
</evidence>
<keyword evidence="3" id="KW-1185">Reference proteome</keyword>
<name>A0A4V0ZJV1_9ACTN</name>